<dbReference type="EMBL" id="JALNTZ010000003">
    <property type="protein sequence ID" value="KAJ3659494.1"/>
    <property type="molecule type" value="Genomic_DNA"/>
</dbReference>
<proteinExistence type="predicted"/>
<sequence>MPKEALTTAWFCETMFQWFKLITSRTRSLALSENIPDKYDQATKFLQDQISLFHKIKIGTSNRYAWKPVQTGVILATTNALNLAEYYIKNKGFHYVCLGHFTQDAIENLFSQIRFVNPVPSPKYFKMALRLISVAQYFKTNRRGNYEIDDSTYLAEFFSVTQRAHLEEEQPEDSLDELILDFVVQSRISASEEQSLYYLAGSLLAKIIKRYTLNCPICLAFVKTEQEDPSIQELKRLTELKAFGKLIFASRQVYDLLEEAEVYFRRYESILLQSATKLSLITNSFLNQNNSCFPPCHQIKKTILQLFFKCRIHFLLRRVNEKEEKNQEQHLRCESRSLSMRRAANNVR</sequence>
<keyword evidence="2" id="KW-1185">Reference proteome</keyword>
<evidence type="ECO:0008006" key="3">
    <source>
        <dbReference type="Google" id="ProtNLM"/>
    </source>
</evidence>
<organism evidence="1 2">
    <name type="scientific">Zophobas morio</name>
    <dbReference type="NCBI Taxonomy" id="2755281"/>
    <lineage>
        <taxon>Eukaryota</taxon>
        <taxon>Metazoa</taxon>
        <taxon>Ecdysozoa</taxon>
        <taxon>Arthropoda</taxon>
        <taxon>Hexapoda</taxon>
        <taxon>Insecta</taxon>
        <taxon>Pterygota</taxon>
        <taxon>Neoptera</taxon>
        <taxon>Endopterygota</taxon>
        <taxon>Coleoptera</taxon>
        <taxon>Polyphaga</taxon>
        <taxon>Cucujiformia</taxon>
        <taxon>Tenebrionidae</taxon>
        <taxon>Zophobas</taxon>
    </lineage>
</organism>
<dbReference type="AlphaFoldDB" id="A0AA38IR51"/>
<evidence type="ECO:0000313" key="2">
    <source>
        <dbReference type="Proteomes" id="UP001168821"/>
    </source>
</evidence>
<accession>A0AA38IR51</accession>
<comment type="caution">
    <text evidence="1">The sequence shown here is derived from an EMBL/GenBank/DDBJ whole genome shotgun (WGS) entry which is preliminary data.</text>
</comment>
<protein>
    <recommendedName>
        <fullName evidence="3">THAP domain-containing protein 9</fullName>
    </recommendedName>
</protein>
<reference evidence="1" key="1">
    <citation type="journal article" date="2023" name="G3 (Bethesda)">
        <title>Whole genome assemblies of Zophobas morio and Tenebrio molitor.</title>
        <authorList>
            <person name="Kaur S."/>
            <person name="Stinson S.A."/>
            <person name="diCenzo G.C."/>
        </authorList>
    </citation>
    <scope>NUCLEOTIDE SEQUENCE</scope>
    <source>
        <strain evidence="1">QUZm001</strain>
    </source>
</reference>
<name>A0AA38IR51_9CUCU</name>
<dbReference type="Proteomes" id="UP001168821">
    <property type="component" value="Unassembled WGS sequence"/>
</dbReference>
<evidence type="ECO:0000313" key="1">
    <source>
        <dbReference type="EMBL" id="KAJ3659494.1"/>
    </source>
</evidence>
<gene>
    <name evidence="1" type="ORF">Zmor_011181</name>
</gene>